<sequence length="68" mass="7883">MARLEFIQQLFSFLFDCFRLWSAWSHFPQFEEVDPVDELSYFGNRNVTESAASQVSGARKFFVAPVNA</sequence>
<accession>J9G4I6</accession>
<protein>
    <submittedName>
        <fullName evidence="1">Uncharacterized protein</fullName>
    </submittedName>
</protein>
<name>J9G4I6_9ZZZZ</name>
<dbReference type="EMBL" id="AMCI01005137">
    <property type="protein sequence ID" value="EJW96727.1"/>
    <property type="molecule type" value="Genomic_DNA"/>
</dbReference>
<comment type="caution">
    <text evidence="1">The sequence shown here is derived from an EMBL/GenBank/DDBJ whole genome shotgun (WGS) entry which is preliminary data.</text>
</comment>
<dbReference type="AlphaFoldDB" id="J9G4I6"/>
<proteinExistence type="predicted"/>
<evidence type="ECO:0000313" key="1">
    <source>
        <dbReference type="EMBL" id="EJW96727.1"/>
    </source>
</evidence>
<gene>
    <name evidence="1" type="ORF">EVA_15161</name>
</gene>
<reference evidence="1" key="1">
    <citation type="journal article" date="2012" name="PLoS ONE">
        <title>Gene sets for utilization of primary and secondary nutrition supplies in the distal gut of endangered iberian lynx.</title>
        <authorList>
            <person name="Alcaide M."/>
            <person name="Messina E."/>
            <person name="Richter M."/>
            <person name="Bargiela R."/>
            <person name="Peplies J."/>
            <person name="Huws S.A."/>
            <person name="Newbold C.J."/>
            <person name="Golyshin P.N."/>
            <person name="Simon M.A."/>
            <person name="Lopez G."/>
            <person name="Yakimov M.M."/>
            <person name="Ferrer M."/>
        </authorList>
    </citation>
    <scope>NUCLEOTIDE SEQUENCE</scope>
</reference>
<organism evidence="1">
    <name type="scientific">gut metagenome</name>
    <dbReference type="NCBI Taxonomy" id="749906"/>
    <lineage>
        <taxon>unclassified sequences</taxon>
        <taxon>metagenomes</taxon>
        <taxon>organismal metagenomes</taxon>
    </lineage>
</organism>